<keyword evidence="11 12" id="KW-0407">Ion channel</keyword>
<evidence type="ECO:0000256" key="2">
    <source>
        <dbReference type="ARBA" id="ARBA00004651"/>
    </source>
</evidence>
<keyword evidence="3 12" id="KW-0813">Transport</keyword>
<dbReference type="GeneID" id="108672929"/>
<name>A0A8B7NT34_HYAAZ</name>
<dbReference type="GO" id="GO:0007602">
    <property type="term" value="P:phototransduction"/>
    <property type="evidence" value="ECO:0007669"/>
    <property type="project" value="TreeGrafter"/>
</dbReference>
<dbReference type="OMA" id="SEYYQWI"/>
<evidence type="ECO:0000256" key="11">
    <source>
        <dbReference type="ARBA" id="ARBA00023303"/>
    </source>
</evidence>
<feature type="transmembrane region" description="Helical" evidence="12">
    <location>
        <begin position="307"/>
        <end position="332"/>
    </location>
</feature>
<evidence type="ECO:0000256" key="4">
    <source>
        <dbReference type="ARBA" id="ARBA00022475"/>
    </source>
</evidence>
<evidence type="ECO:0000256" key="10">
    <source>
        <dbReference type="ARBA" id="ARBA00023136"/>
    </source>
</evidence>
<evidence type="ECO:0000313" key="13">
    <source>
        <dbReference type="Proteomes" id="UP000694843"/>
    </source>
</evidence>
<evidence type="ECO:0000256" key="6">
    <source>
        <dbReference type="ARBA" id="ARBA00022868"/>
    </source>
</evidence>
<dbReference type="OrthoDB" id="6346765at2759"/>
<dbReference type="InterPro" id="IPR000990">
    <property type="entry name" value="Innexin"/>
</dbReference>
<dbReference type="PRINTS" id="PR01262">
    <property type="entry name" value="INNEXIN"/>
</dbReference>
<comment type="subcellular location">
    <subcellularLocation>
        <location evidence="1">Cell junction</location>
        <location evidence="1">Gap junction</location>
    </subcellularLocation>
    <subcellularLocation>
        <location evidence="2 12">Cell membrane</location>
        <topology evidence="2 12">Multi-pass membrane protein</topology>
    </subcellularLocation>
</comment>
<dbReference type="GO" id="GO:0005921">
    <property type="term" value="C:gap junction"/>
    <property type="evidence" value="ECO:0007669"/>
    <property type="project" value="UniProtKB-SubCell"/>
</dbReference>
<evidence type="ECO:0000256" key="5">
    <source>
        <dbReference type="ARBA" id="ARBA00022692"/>
    </source>
</evidence>
<dbReference type="RefSeq" id="XP_018016186.1">
    <property type="nucleotide sequence ID" value="XM_018160697.2"/>
</dbReference>
<comment type="caution">
    <text evidence="12">Lacks conserved residue(s) required for the propagation of feature annotation.</text>
</comment>
<dbReference type="GO" id="GO:0005243">
    <property type="term" value="F:gap junction channel activity"/>
    <property type="evidence" value="ECO:0007669"/>
    <property type="project" value="TreeGrafter"/>
</dbReference>
<evidence type="ECO:0000256" key="9">
    <source>
        <dbReference type="ARBA" id="ARBA00023065"/>
    </source>
</evidence>
<keyword evidence="13" id="KW-1185">Reference proteome</keyword>
<feature type="transmembrane region" description="Helical" evidence="12">
    <location>
        <begin position="109"/>
        <end position="131"/>
    </location>
</feature>
<evidence type="ECO:0000313" key="14">
    <source>
        <dbReference type="RefSeq" id="XP_018016186.1"/>
    </source>
</evidence>
<keyword evidence="7" id="KW-0965">Cell junction</keyword>
<evidence type="ECO:0000256" key="7">
    <source>
        <dbReference type="ARBA" id="ARBA00022949"/>
    </source>
</evidence>
<keyword evidence="4" id="KW-1003">Cell membrane</keyword>
<dbReference type="KEGG" id="hazt:108672929"/>
<comment type="function">
    <text evidence="12">Structural component of the gap junctions.</text>
</comment>
<comment type="similarity">
    <text evidence="12">Belongs to the pannexin family.</text>
</comment>
<dbReference type="Proteomes" id="UP000694843">
    <property type="component" value="Unplaced"/>
</dbReference>
<evidence type="ECO:0000256" key="12">
    <source>
        <dbReference type="RuleBase" id="RU010713"/>
    </source>
</evidence>
<evidence type="ECO:0000256" key="8">
    <source>
        <dbReference type="ARBA" id="ARBA00022989"/>
    </source>
</evidence>
<feature type="transmembrane region" description="Helical" evidence="12">
    <location>
        <begin position="218"/>
        <end position="240"/>
    </location>
</feature>
<gene>
    <name evidence="14" type="primary">LOC108672929</name>
    <name evidence="12" type="synonym">inx</name>
</gene>
<proteinExistence type="inferred from homology"/>
<dbReference type="GO" id="GO:0005886">
    <property type="term" value="C:plasma membrane"/>
    <property type="evidence" value="ECO:0007669"/>
    <property type="project" value="UniProtKB-SubCell"/>
</dbReference>
<keyword evidence="6" id="KW-0303">Gap junction</keyword>
<dbReference type="Pfam" id="PF00876">
    <property type="entry name" value="Innexin"/>
    <property type="match status" value="1"/>
</dbReference>
<dbReference type="PANTHER" id="PTHR11893:SF38">
    <property type="entry name" value="INNEXIN INX7"/>
    <property type="match status" value="1"/>
</dbReference>
<evidence type="ECO:0000256" key="1">
    <source>
        <dbReference type="ARBA" id="ARBA00004610"/>
    </source>
</evidence>
<keyword evidence="5 12" id="KW-0812">Transmembrane</keyword>
<protein>
    <recommendedName>
        <fullName evidence="12">Innexin</fullName>
    </recommendedName>
</protein>
<accession>A0A8B7NT34</accession>
<keyword evidence="10 12" id="KW-0472">Membrane</keyword>
<reference evidence="14" key="1">
    <citation type="submission" date="2025-08" db="UniProtKB">
        <authorList>
            <consortium name="RefSeq"/>
        </authorList>
    </citation>
    <scope>IDENTIFICATION</scope>
    <source>
        <tissue evidence="14">Whole organism</tissue>
    </source>
</reference>
<sequence>MFSLFDDLKKQISFKHEHPTVDSTVFTSMKLSMVGTLLACILVTAKTYIGENINCVTGFKAQEHKAIETYCFISSTFSLVNVSEADAPYPGLGPVPSSGEEDPLKRHAYYQWIPLALAIQTAALYFPRWLWKTVIDRKKFKNILGDLDSLHLKNEGGNEEEKSSAEAKPMSWQSDTDDIKEYGKPKKTLLNLPEELLEKSVHYAVESLGTHTAYAARFFMCEVIALVISIGNLFVTNALLGGDFFEFGNTAISYLFGDVTDLTNPLNVVFPKITKCTWSKFGPTGSIQSFDALCVLPLNIVNEKTYVMLWLVYIVSTTIAAAAVLWHFLLILSSGLRHNYLVLRLKDDETKEVYSSMKKKLNYGDWFLIKHLSTKMMPTYFEAWLEMVDREIKK</sequence>
<dbReference type="GO" id="GO:0034220">
    <property type="term" value="P:monoatomic ion transmembrane transport"/>
    <property type="evidence" value="ECO:0007669"/>
    <property type="project" value="UniProtKB-KW"/>
</dbReference>
<dbReference type="AlphaFoldDB" id="A0A8B7NT34"/>
<evidence type="ECO:0000256" key="3">
    <source>
        <dbReference type="ARBA" id="ARBA00022448"/>
    </source>
</evidence>
<organism evidence="13 14">
    <name type="scientific">Hyalella azteca</name>
    <name type="common">Amphipod</name>
    <dbReference type="NCBI Taxonomy" id="294128"/>
    <lineage>
        <taxon>Eukaryota</taxon>
        <taxon>Metazoa</taxon>
        <taxon>Ecdysozoa</taxon>
        <taxon>Arthropoda</taxon>
        <taxon>Crustacea</taxon>
        <taxon>Multicrustacea</taxon>
        <taxon>Malacostraca</taxon>
        <taxon>Eumalacostraca</taxon>
        <taxon>Peracarida</taxon>
        <taxon>Amphipoda</taxon>
        <taxon>Senticaudata</taxon>
        <taxon>Talitrida</taxon>
        <taxon>Talitroidea</taxon>
        <taxon>Hyalellidae</taxon>
        <taxon>Hyalella</taxon>
    </lineage>
</organism>
<keyword evidence="8 12" id="KW-1133">Transmembrane helix</keyword>
<dbReference type="PANTHER" id="PTHR11893">
    <property type="entry name" value="INNEXIN"/>
    <property type="match status" value="1"/>
</dbReference>
<keyword evidence="9 12" id="KW-0406">Ion transport</keyword>
<dbReference type="PROSITE" id="PS51013">
    <property type="entry name" value="PANNEXIN"/>
    <property type="match status" value="1"/>
</dbReference>